<feature type="transmembrane region" description="Helical" evidence="5">
    <location>
        <begin position="19"/>
        <end position="37"/>
    </location>
</feature>
<dbReference type="InterPro" id="IPR006480">
    <property type="entry name" value="Phage_holin_4_1"/>
</dbReference>
<evidence type="ECO:0000313" key="6">
    <source>
        <dbReference type="EMBL" id="DAD83332.1"/>
    </source>
</evidence>
<dbReference type="GO" id="GO:0033644">
    <property type="term" value="C:host cell membrane"/>
    <property type="evidence" value="ECO:0007669"/>
    <property type="project" value="UniProtKB-SubCell"/>
</dbReference>
<feature type="transmembrane region" description="Helical" evidence="5">
    <location>
        <begin position="130"/>
        <end position="148"/>
    </location>
</feature>
<evidence type="ECO:0000256" key="3">
    <source>
        <dbReference type="ARBA" id="ARBA00022989"/>
    </source>
</evidence>
<dbReference type="Pfam" id="PF05105">
    <property type="entry name" value="Phage_holin_4_1"/>
    <property type="match status" value="1"/>
</dbReference>
<keyword evidence="4 5" id="KW-0472">Membrane</keyword>
<evidence type="ECO:0000256" key="2">
    <source>
        <dbReference type="ARBA" id="ARBA00022692"/>
    </source>
</evidence>
<name>A0A8S5MMA5_9CAUD</name>
<comment type="subcellular location">
    <subcellularLocation>
        <location evidence="1">Host membrane</location>
        <topology evidence="1">Multi-pass membrane protein</topology>
    </subcellularLocation>
</comment>
<sequence>MQVITDFLCEAWRTLTDSFAIKALLAVVAEVGIYMLGLKHVQVLGIFICLVFLDLFTKWSAIGYQMLVDMGANPENIGGFDKYIAIPAAWGKGLISSKHMRKPFITKVLTYCLATASAWCFDYMAGNYAFAVNLVWLYLASVEFLSILENLRDGGNTTISGLLDLVQSKIDMLLKK</sequence>
<keyword evidence="3 5" id="KW-1133">Transmembrane helix</keyword>
<accession>A0A8S5MMA5</accession>
<feature type="transmembrane region" description="Helical" evidence="5">
    <location>
        <begin position="43"/>
        <end position="61"/>
    </location>
</feature>
<protein>
    <submittedName>
        <fullName evidence="6">Holin</fullName>
    </submittedName>
</protein>
<evidence type="ECO:0000256" key="4">
    <source>
        <dbReference type="ARBA" id="ARBA00023136"/>
    </source>
</evidence>
<organism evidence="6">
    <name type="scientific">Siphoviridae sp. ctckx14</name>
    <dbReference type="NCBI Taxonomy" id="2826396"/>
    <lineage>
        <taxon>Viruses</taxon>
        <taxon>Duplodnaviria</taxon>
        <taxon>Heunggongvirae</taxon>
        <taxon>Uroviricota</taxon>
        <taxon>Caudoviricetes</taxon>
    </lineage>
</organism>
<evidence type="ECO:0000256" key="5">
    <source>
        <dbReference type="SAM" id="Phobius"/>
    </source>
</evidence>
<keyword evidence="2 5" id="KW-0812">Transmembrane</keyword>
<dbReference type="EMBL" id="BK014934">
    <property type="protein sequence ID" value="DAD83332.1"/>
    <property type="molecule type" value="Genomic_DNA"/>
</dbReference>
<evidence type="ECO:0000256" key="1">
    <source>
        <dbReference type="ARBA" id="ARBA00004301"/>
    </source>
</evidence>
<proteinExistence type="predicted"/>
<reference evidence="6" key="1">
    <citation type="journal article" date="2021" name="Proc. Natl. Acad. Sci. U.S.A.">
        <title>A Catalog of Tens of Thousands of Viruses from Human Metagenomes Reveals Hidden Associations with Chronic Diseases.</title>
        <authorList>
            <person name="Tisza M.J."/>
            <person name="Buck C.B."/>
        </authorList>
    </citation>
    <scope>NUCLEOTIDE SEQUENCE</scope>
    <source>
        <strain evidence="6">Ctckx14</strain>
    </source>
</reference>